<proteinExistence type="predicted"/>
<keyword evidence="5" id="KW-1185">Reference proteome</keyword>
<reference evidence="2" key="3">
    <citation type="submission" date="2017-10" db="EMBL/GenBank/DDBJ databases">
        <authorList>
            <person name="Vrbovska V."/>
            <person name="Kovarovic V."/>
            <person name="Indrakova A."/>
        </authorList>
    </citation>
    <scope>NUCLEOTIDE SEQUENCE</scope>
    <source>
        <strain evidence="2">CCM 8730</strain>
    </source>
</reference>
<organism evidence="2 4">
    <name type="scientific">Staphylococcus edaphicus</name>
    <dbReference type="NCBI Taxonomy" id="1955013"/>
    <lineage>
        <taxon>Bacteria</taxon>
        <taxon>Bacillati</taxon>
        <taxon>Bacillota</taxon>
        <taxon>Bacilli</taxon>
        <taxon>Bacillales</taxon>
        <taxon>Staphylococcaceae</taxon>
        <taxon>Staphylococcus</taxon>
    </lineage>
</organism>
<evidence type="ECO:0000313" key="3">
    <source>
        <dbReference type="EMBL" id="UQW82472.1"/>
    </source>
</evidence>
<evidence type="ECO:0000313" key="4">
    <source>
        <dbReference type="Proteomes" id="UP000223828"/>
    </source>
</evidence>
<evidence type="ECO:0000313" key="2">
    <source>
        <dbReference type="EMBL" id="PHK50778.1"/>
    </source>
</evidence>
<protein>
    <submittedName>
        <fullName evidence="2">DUF1381 domain-containing protein</fullName>
    </submittedName>
</protein>
<evidence type="ECO:0000313" key="5">
    <source>
        <dbReference type="Proteomes" id="UP001056588"/>
    </source>
</evidence>
<dbReference type="RefSeq" id="WP_099089012.1">
    <property type="nucleotide sequence ID" value="NZ_CP093217.1"/>
</dbReference>
<evidence type="ECO:0000256" key="1">
    <source>
        <dbReference type="SAM" id="MobiDB-lite"/>
    </source>
</evidence>
<gene>
    <name evidence="2" type="ORF">BTJ66_00295</name>
    <name evidence="3" type="ORF">MNY58_05255</name>
</gene>
<dbReference type="Pfam" id="PF07129">
    <property type="entry name" value="DUF1381"/>
    <property type="match status" value="1"/>
</dbReference>
<sequence length="80" mass="9220">MTQYLIKHTTHITGETFTDVTKIRDNETYQVVEAESKEEAEEMAKKPIITETNNSTVVSFERPSEETMESLFGKDYKKGQ</sequence>
<dbReference type="EMBL" id="CP093217">
    <property type="protein sequence ID" value="UQW82472.1"/>
    <property type="molecule type" value="Genomic_DNA"/>
</dbReference>
<dbReference type="Proteomes" id="UP000223828">
    <property type="component" value="Unassembled WGS sequence"/>
</dbReference>
<reference evidence="3" key="4">
    <citation type="submission" date="2022-03" db="EMBL/GenBank/DDBJ databases">
        <title>Complete Genome Sequence of Staphylococcus edaphicus strain CCM 8731.</title>
        <authorList>
            <person name="Rimmer C.O."/>
            <person name="Thomas J.C."/>
        </authorList>
    </citation>
    <scope>NUCLEOTIDE SEQUENCE</scope>
    <source>
        <strain evidence="3">CCM 8731</strain>
    </source>
</reference>
<dbReference type="OrthoDB" id="2414551at2"/>
<feature type="region of interest" description="Disordered" evidence="1">
    <location>
        <begin position="57"/>
        <end position="80"/>
    </location>
</feature>
<dbReference type="AlphaFoldDB" id="A0A2C6WJ22"/>
<dbReference type="InterPro" id="IPR009812">
    <property type="entry name" value="DUF1381"/>
</dbReference>
<reference evidence="2" key="1">
    <citation type="journal article" date="2017" name="Appl. Environ. Microbiol.">
        <title>Staphylococcus edaphicus sp. nov., isolated in Antarctica, harbours mecC gene and genomic islands with suspected role in adaptation to extreme environment.</title>
        <authorList>
            <person name="Pantucek R."/>
            <person name="Sedlacek I."/>
            <person name="Indrakova A."/>
            <person name="Vrbovska V."/>
            <person name="Maslanova I."/>
            <person name="Kovarovic V."/>
            <person name="Svec P."/>
            <person name="Kralova S."/>
            <person name="Kristofova L."/>
            <person name="Keklakova J."/>
            <person name="Petras P."/>
            <person name="Doskar J."/>
        </authorList>
    </citation>
    <scope>NUCLEOTIDE SEQUENCE</scope>
    <source>
        <strain evidence="2">CCM 8730</strain>
    </source>
</reference>
<dbReference type="EMBL" id="MRZN01000001">
    <property type="protein sequence ID" value="PHK50778.1"/>
    <property type="molecule type" value="Genomic_DNA"/>
</dbReference>
<reference evidence="4" key="2">
    <citation type="submission" date="2017-10" db="EMBL/GenBank/DDBJ databases">
        <title>Staphylococcus edaphicus sp. nov., isolated in Antarctica, harbouring mecC gene and genomic islands essential in adaptation to extreme environment.</title>
        <authorList>
            <person name="Pantucek R."/>
            <person name="Sedlacek I."/>
            <person name="Indrakova A."/>
            <person name="Vrbovska V."/>
            <person name="Maslanova I."/>
            <person name="Kovarovic V."/>
            <person name="Svec P."/>
            <person name="Kralova S."/>
            <person name="Kristofova L."/>
            <person name="Keklakova J."/>
            <person name="Petras P."/>
            <person name="Doskar J."/>
        </authorList>
    </citation>
    <scope>NUCLEOTIDE SEQUENCE [LARGE SCALE GENOMIC DNA]</scope>
    <source>
        <strain evidence="4">CCM 5085</strain>
    </source>
</reference>
<name>A0A2C6WJ22_9STAP</name>
<accession>A0A2C6WJ22</accession>
<dbReference type="Proteomes" id="UP001056588">
    <property type="component" value="Chromosome"/>
</dbReference>